<dbReference type="SMART" id="SM00422">
    <property type="entry name" value="HTH_MERR"/>
    <property type="match status" value="1"/>
</dbReference>
<dbReference type="GeneID" id="56730638"/>
<dbReference type="InterPro" id="IPR047057">
    <property type="entry name" value="MerR_fam"/>
</dbReference>
<dbReference type="RefSeq" id="WP_007900264.1">
    <property type="nucleotide sequence ID" value="NZ_CP011047.1"/>
</dbReference>
<dbReference type="KEGG" id="csj:CSK29544_03130"/>
<evidence type="ECO:0000256" key="1">
    <source>
        <dbReference type="ARBA" id="ARBA00023125"/>
    </source>
</evidence>
<feature type="coiled-coil region" evidence="2">
    <location>
        <begin position="84"/>
        <end position="111"/>
    </location>
</feature>
<evidence type="ECO:0000256" key="2">
    <source>
        <dbReference type="SAM" id="Coils"/>
    </source>
</evidence>
<proteinExistence type="predicted"/>
<comment type="caution">
    <text evidence="3">The sequence shown here is derived from an EMBL/GenBank/DDBJ whole genome shotgun (WGS) entry which is preliminary data.</text>
</comment>
<dbReference type="PANTHER" id="PTHR30204:SF97">
    <property type="entry name" value="MERR FAMILY REGULATORY PROTEIN"/>
    <property type="match status" value="1"/>
</dbReference>
<evidence type="ECO:0000313" key="4">
    <source>
        <dbReference type="Proteomes" id="UP000548673"/>
    </source>
</evidence>
<dbReference type="GO" id="GO:0003677">
    <property type="term" value="F:DNA binding"/>
    <property type="evidence" value="ECO:0007669"/>
    <property type="project" value="UniProtKB-KW"/>
</dbReference>
<dbReference type="Pfam" id="PF13411">
    <property type="entry name" value="MerR_1"/>
    <property type="match status" value="1"/>
</dbReference>
<accession>A0A7V7RF57</accession>
<keyword evidence="2" id="KW-0175">Coiled coil</keyword>
<organism evidence="3 4">
    <name type="scientific">Cronobacter sakazakii</name>
    <name type="common">Enterobacter sakazakii</name>
    <dbReference type="NCBI Taxonomy" id="28141"/>
    <lineage>
        <taxon>Bacteria</taxon>
        <taxon>Pseudomonadati</taxon>
        <taxon>Pseudomonadota</taxon>
        <taxon>Gammaproteobacteria</taxon>
        <taxon>Enterobacterales</taxon>
        <taxon>Enterobacteriaceae</taxon>
        <taxon>Cronobacter</taxon>
    </lineage>
</organism>
<dbReference type="PANTHER" id="PTHR30204">
    <property type="entry name" value="REDOX-CYCLING DRUG-SENSING TRANSCRIPTIONAL ACTIVATOR SOXR"/>
    <property type="match status" value="1"/>
</dbReference>
<dbReference type="SUPFAM" id="SSF46955">
    <property type="entry name" value="Putative DNA-binding domain"/>
    <property type="match status" value="1"/>
</dbReference>
<dbReference type="PRINTS" id="PR00040">
    <property type="entry name" value="HTHMERR"/>
</dbReference>
<gene>
    <name evidence="3" type="ORF">HRR37_12855</name>
</gene>
<dbReference type="EMBL" id="JABTXY010000024">
    <property type="protein sequence ID" value="NYV43235.1"/>
    <property type="molecule type" value="Genomic_DNA"/>
</dbReference>
<sequence length="125" mass="14227">MQLTIGELAKATGVSARAIRHYHNNGLLAAVRACNGYRYFDKQAITQVRQIQRLIATGFSVAEIRRFPDCMLLIEGATFCPETQAIQYQRLKEIEDQISELEQRKARLLETLRQNGHSDAVTLHK</sequence>
<evidence type="ECO:0000313" key="3">
    <source>
        <dbReference type="EMBL" id="NYV43235.1"/>
    </source>
</evidence>
<dbReference type="Proteomes" id="UP000548673">
    <property type="component" value="Unassembled WGS sequence"/>
</dbReference>
<dbReference type="PROSITE" id="PS50937">
    <property type="entry name" value="HTH_MERR_2"/>
    <property type="match status" value="1"/>
</dbReference>
<dbReference type="CDD" id="cd01282">
    <property type="entry name" value="HTH_MerR-like_sg3"/>
    <property type="match status" value="1"/>
</dbReference>
<dbReference type="InterPro" id="IPR000551">
    <property type="entry name" value="MerR-type_HTH_dom"/>
</dbReference>
<dbReference type="GO" id="GO:0003700">
    <property type="term" value="F:DNA-binding transcription factor activity"/>
    <property type="evidence" value="ECO:0007669"/>
    <property type="project" value="InterPro"/>
</dbReference>
<protein>
    <submittedName>
        <fullName evidence="3">MerR family transcriptional regulator</fullName>
    </submittedName>
</protein>
<keyword evidence="1" id="KW-0238">DNA-binding</keyword>
<name>A0A7V7RF57_CROSK</name>
<reference evidence="3 4" key="1">
    <citation type="submission" date="2020-05" db="EMBL/GenBank/DDBJ databases">
        <title>The draft genome of Cronobacter sakazakii strain 145005.</title>
        <authorList>
            <person name="Yang J."/>
            <person name="Liu L."/>
            <person name="Feng Y."/>
            <person name="Zong Z."/>
        </authorList>
    </citation>
    <scope>NUCLEOTIDE SEQUENCE [LARGE SCALE GENOMIC DNA]</scope>
    <source>
        <strain evidence="3 4">145005</strain>
    </source>
</reference>
<dbReference type="Gene3D" id="1.10.1660.10">
    <property type="match status" value="1"/>
</dbReference>
<dbReference type="InterPro" id="IPR009061">
    <property type="entry name" value="DNA-bd_dom_put_sf"/>
</dbReference>
<dbReference type="AlphaFoldDB" id="A0A7V7RF57"/>